<dbReference type="Pfam" id="PF20434">
    <property type="entry name" value="BD-FAE"/>
    <property type="match status" value="1"/>
</dbReference>
<gene>
    <name evidence="4" type="ORF">FE784_37795</name>
</gene>
<dbReference type="EMBL" id="VDCQ01000097">
    <property type="protein sequence ID" value="TNJ58758.1"/>
    <property type="molecule type" value="Genomic_DNA"/>
</dbReference>
<dbReference type="InterPro" id="IPR049492">
    <property type="entry name" value="BD-FAE-like_dom"/>
</dbReference>
<dbReference type="PANTHER" id="PTHR48081:SF33">
    <property type="entry name" value="KYNURENINE FORMAMIDASE"/>
    <property type="match status" value="1"/>
</dbReference>
<dbReference type="Proteomes" id="UP000307943">
    <property type="component" value="Unassembled WGS sequence"/>
</dbReference>
<comment type="similarity">
    <text evidence="1">Belongs to the 'GDXG' lipolytic enzyme family.</text>
</comment>
<dbReference type="Gene3D" id="3.40.50.1820">
    <property type="entry name" value="alpha/beta hydrolase"/>
    <property type="match status" value="1"/>
</dbReference>
<evidence type="ECO:0000313" key="5">
    <source>
        <dbReference type="Proteomes" id="UP000307943"/>
    </source>
</evidence>
<dbReference type="InterPro" id="IPR002168">
    <property type="entry name" value="Lipase_GDXG_HIS_AS"/>
</dbReference>
<dbReference type="AlphaFoldDB" id="A0A5C4SWG0"/>
<keyword evidence="5" id="KW-1185">Reference proteome</keyword>
<name>A0A5C4SWG0_9BACL</name>
<feature type="domain" description="BD-FAE-like" evidence="3">
    <location>
        <begin position="19"/>
        <end position="210"/>
    </location>
</feature>
<evidence type="ECO:0000313" key="4">
    <source>
        <dbReference type="EMBL" id="TNJ58758.1"/>
    </source>
</evidence>
<dbReference type="InterPro" id="IPR050300">
    <property type="entry name" value="GDXG_lipolytic_enzyme"/>
</dbReference>
<dbReference type="PROSITE" id="PS01173">
    <property type="entry name" value="LIPASE_GDXG_HIS"/>
    <property type="match status" value="1"/>
</dbReference>
<proteinExistence type="inferred from homology"/>
<protein>
    <submittedName>
        <fullName evidence="4">Alpha/beta hydrolase</fullName>
    </submittedName>
</protein>
<evidence type="ECO:0000256" key="1">
    <source>
        <dbReference type="ARBA" id="ARBA00010515"/>
    </source>
</evidence>
<accession>A0A5C4SWG0</accession>
<dbReference type="InterPro" id="IPR029058">
    <property type="entry name" value="AB_hydrolase_fold"/>
</dbReference>
<dbReference type="GO" id="GO:0016787">
    <property type="term" value="F:hydrolase activity"/>
    <property type="evidence" value="ECO:0007669"/>
    <property type="project" value="UniProtKB-KW"/>
</dbReference>
<comment type="caution">
    <text evidence="4">The sequence shown here is derived from an EMBL/GenBank/DDBJ whole genome shotgun (WGS) entry which is preliminary data.</text>
</comment>
<evidence type="ECO:0000259" key="3">
    <source>
        <dbReference type="Pfam" id="PF20434"/>
    </source>
</evidence>
<organism evidence="4 5">
    <name type="scientific">Paenibacillus hemerocallicola</name>
    <dbReference type="NCBI Taxonomy" id="1172614"/>
    <lineage>
        <taxon>Bacteria</taxon>
        <taxon>Bacillati</taxon>
        <taxon>Bacillota</taxon>
        <taxon>Bacilli</taxon>
        <taxon>Bacillales</taxon>
        <taxon>Paenibacillaceae</taxon>
        <taxon>Paenibacillus</taxon>
    </lineage>
</organism>
<sequence length="261" mass="28823">MELATYYLDRPIAMRRAVDVASPEGAARDTALFYIHGGGWHAGTRDTFHHHLEHFSAKGYWCASAGYRLAPHAKWNTQLADVMESYDRFVKLLEERGASVRRIVVLGSSAGAHLASLLALMEPDEVGVPVRLSGAWRKPDACVSINGPGTLEEWPDMHEGIRADIEKVVGVPYGEATDPFAKASPDRYVKPSGPSFLFMVVEHEKFFPHEYVYRMSDSIIAVGGSSEVVYCEGAEHGFFYGVAGTLQKKAMTILEAFLSRL</sequence>
<reference evidence="4 5" key="1">
    <citation type="submission" date="2019-05" db="EMBL/GenBank/DDBJ databases">
        <title>We sequenced the genome of Paenibacillus hemerocallicola KCTC 33185 for further insight into its adaptation and study the phylogeny of Paenibacillus.</title>
        <authorList>
            <person name="Narsing Rao M.P."/>
        </authorList>
    </citation>
    <scope>NUCLEOTIDE SEQUENCE [LARGE SCALE GENOMIC DNA]</scope>
    <source>
        <strain evidence="4 5">KCTC 33185</strain>
    </source>
</reference>
<evidence type="ECO:0000256" key="2">
    <source>
        <dbReference type="ARBA" id="ARBA00022801"/>
    </source>
</evidence>
<keyword evidence="2 4" id="KW-0378">Hydrolase</keyword>
<dbReference type="SUPFAM" id="SSF53474">
    <property type="entry name" value="alpha/beta-Hydrolases"/>
    <property type="match status" value="1"/>
</dbReference>
<dbReference type="OrthoDB" id="179999at2"/>
<dbReference type="PANTHER" id="PTHR48081">
    <property type="entry name" value="AB HYDROLASE SUPERFAMILY PROTEIN C4A8.06C"/>
    <property type="match status" value="1"/>
</dbReference>
<dbReference type="RefSeq" id="WP_139607463.1">
    <property type="nucleotide sequence ID" value="NZ_VDCQ01000097.1"/>
</dbReference>